<organism evidence="1 2">
    <name type="scientific">Xenorhabdus bovienii</name>
    <name type="common">Xenorhabdus nematophila subsp. bovienii</name>
    <dbReference type="NCBI Taxonomy" id="40576"/>
    <lineage>
        <taxon>Bacteria</taxon>
        <taxon>Pseudomonadati</taxon>
        <taxon>Pseudomonadota</taxon>
        <taxon>Gammaproteobacteria</taxon>
        <taxon>Enterobacterales</taxon>
        <taxon>Morganellaceae</taxon>
        <taxon>Xenorhabdus</taxon>
    </lineage>
</organism>
<dbReference type="KEGG" id="xbv:XBW1_1554"/>
<name>A0A0B6X6Z0_XENBV</name>
<dbReference type="Proteomes" id="UP000032930">
    <property type="component" value="Chromosome"/>
</dbReference>
<evidence type="ECO:0000313" key="1">
    <source>
        <dbReference type="EMBL" id="CDM88911.1"/>
    </source>
</evidence>
<protein>
    <submittedName>
        <fullName evidence="1">Uncharacterized protein</fullName>
    </submittedName>
</protein>
<dbReference type="EMBL" id="FO818637">
    <property type="protein sequence ID" value="CDM88911.1"/>
    <property type="molecule type" value="Genomic_DNA"/>
</dbReference>
<evidence type="ECO:0000313" key="2">
    <source>
        <dbReference type="Proteomes" id="UP000032930"/>
    </source>
</evidence>
<dbReference type="AlphaFoldDB" id="A0A0B6X6Z0"/>
<accession>A0A0B6X6Z0</accession>
<gene>
    <name evidence="1" type="ORF">XBW1_1554</name>
</gene>
<sequence>MYEVLMLNIIIAYILISTRNGFISTHFGLAVAYPISAGEPVFSNMILFGNQATFVGQITKNRHKIRVIFAFIHEFC</sequence>
<proteinExistence type="predicted"/>
<reference evidence="1 2" key="1">
    <citation type="submission" date="2014-02" db="EMBL/GenBank/DDBJ databases">
        <authorList>
            <person name="Genoscope - CEA"/>
        </authorList>
    </citation>
    <scope>NUCLEOTIDE SEQUENCE [LARGE SCALE GENOMIC DNA]</scope>
    <source>
        <strain evidence="1 2">CS03</strain>
    </source>
</reference>